<dbReference type="Gene3D" id="2.30.38.10">
    <property type="entry name" value="Luciferase, Domain 3"/>
    <property type="match status" value="1"/>
</dbReference>
<dbReference type="GO" id="GO:0005737">
    <property type="term" value="C:cytoplasm"/>
    <property type="evidence" value="ECO:0007669"/>
    <property type="project" value="TreeGrafter"/>
</dbReference>
<dbReference type="FunFam" id="3.40.50.12780:FF:000012">
    <property type="entry name" value="Non-ribosomal peptide synthetase"/>
    <property type="match status" value="1"/>
</dbReference>
<sequence length="1091" mass="122354">MNNLVELSRAEKIKLAKKLLRDRQGSTDKRYPMSSHQKRLWFLAQFPEANIAYNQRIVFNIDGELNVPAFKQAAGCLFQRHEAFRTRFESKGAILEQVVAAEAEAGVEVQQCDDETRAAEVIQELLSRPFDLSRGPLVRAHVLSVGSDRHMIVLVLHHIITDSFSMDIIRRELLGLYQDFSRGCVPALSPLSWQYGDYARWEHDFLQSAQFRCQLEFWQQQLSGLPPLLELATDKPRPKEKSYRGTRVKLHLSPQISEALELACRQTGTTKFMYLLACFKLVLSVYSRQDDVFVGTTIANREKEQWRDLVGLLVNNLVLRTRLDWQASFKTLLATIKQVCLQAYGNADVAFNQVVDALNPERSPSYSPLFQVMFTFHGNKSARQYQADKLELELAETRHSSSIFDLSLNLAELKSGILGYVEYDTDLFLPGTIENMTGLFSRLVEQTLADGDRPLNRYSLVEPAGHWSRLRRFNDTGIRHTPEGTLLDLIEAICRRVPQKIAVSDDGARQLSYQQLWAGSARVARFLRVKGVRPGDRVAVMMPRSCDLLVALLGILRAKAGYLPLETSLPEQRIRYMLENAGCGILLTDQQALDKRGAEKVDVIAFGDIPAADDGAEHDALPGVTGEDLAYVIYTSGSTGKPKGVEISHKAIANRLHWMLRKFRFDSSDIVLQKTPYGFDVSVWELFLPLLTGAKVVFARPDGHKDLDYLQKVLAEENITSIHFVPSMFETALDMMPPSSWQGLKRIFCGGEVLEKHTVEKFYRTGSPAQLYNLYGPTEATIGVTAFDCREHLAYKHIPIGKPIDNTKLMVLGSGDQQLPVGVTGHLHIGGVQLAKGYINQAELSQKQFVELEYDGSRERFYKTGDLVRWLPCGNIEYIGRIDHQVKIRGFRIECQEIEQHILALPQTGQAHVLAMKVGEVMSLCAFIVKSSAYAADTDEQVIAEIKAALAQSLPDYMVPQHFSCLEHMPVNQNGKLDRHALARAEFAKIEKAVRLPQTPEEEAFAAIVIRVLGRRGQQINLNDSLFELGGNSLQAMRLLTLVNEEFAAALTIKDVFDSSSLLAFFGLIAADSGGGKNEAESDDETEVFAF</sequence>
<dbReference type="InterPro" id="IPR036736">
    <property type="entry name" value="ACP-like_sf"/>
</dbReference>
<dbReference type="Pfam" id="PF00550">
    <property type="entry name" value="PP-binding"/>
    <property type="match status" value="1"/>
</dbReference>
<dbReference type="RefSeq" id="WP_044837571.1">
    <property type="nucleotide sequence ID" value="NZ_CP059734.1"/>
</dbReference>
<dbReference type="GO" id="GO:0043041">
    <property type="term" value="P:amino acid activation for nonribosomal peptide biosynthetic process"/>
    <property type="evidence" value="ECO:0007669"/>
    <property type="project" value="TreeGrafter"/>
</dbReference>
<comment type="cofactor">
    <cofactor evidence="1">
        <name>pantetheine 4'-phosphate</name>
        <dbReference type="ChEBI" id="CHEBI:47942"/>
    </cofactor>
</comment>
<dbReference type="GO" id="GO:0044550">
    <property type="term" value="P:secondary metabolite biosynthetic process"/>
    <property type="evidence" value="ECO:0007669"/>
    <property type="project" value="TreeGrafter"/>
</dbReference>
<dbReference type="Gene3D" id="3.30.300.30">
    <property type="match status" value="1"/>
</dbReference>
<dbReference type="PROSITE" id="PS50075">
    <property type="entry name" value="CARRIER"/>
    <property type="match status" value="1"/>
</dbReference>
<dbReference type="InterPro" id="IPR001242">
    <property type="entry name" value="Condensation_dom"/>
</dbReference>
<dbReference type="InterPro" id="IPR025110">
    <property type="entry name" value="AMP-bd_C"/>
</dbReference>
<evidence type="ECO:0000256" key="2">
    <source>
        <dbReference type="ARBA" id="ARBA00022450"/>
    </source>
</evidence>
<dbReference type="NCBIfam" id="TIGR01733">
    <property type="entry name" value="AA-adenyl-dom"/>
    <property type="match status" value="1"/>
</dbReference>
<dbReference type="PANTHER" id="PTHR45527">
    <property type="entry name" value="NONRIBOSOMAL PEPTIDE SYNTHETASE"/>
    <property type="match status" value="1"/>
</dbReference>
<evidence type="ECO:0000256" key="1">
    <source>
        <dbReference type="ARBA" id="ARBA00001957"/>
    </source>
</evidence>
<dbReference type="InterPro" id="IPR023213">
    <property type="entry name" value="CAT-like_dom_sf"/>
</dbReference>
<evidence type="ECO:0000313" key="6">
    <source>
        <dbReference type="Proteomes" id="UP000032352"/>
    </source>
</evidence>
<dbReference type="InterPro" id="IPR020459">
    <property type="entry name" value="AMP-binding"/>
</dbReference>
<dbReference type="PANTHER" id="PTHR45527:SF1">
    <property type="entry name" value="FATTY ACID SYNTHASE"/>
    <property type="match status" value="1"/>
</dbReference>
<dbReference type="EMBL" id="CP059734">
    <property type="protein sequence ID" value="WDE09264.1"/>
    <property type="molecule type" value="Genomic_DNA"/>
</dbReference>
<dbReference type="InterPro" id="IPR020845">
    <property type="entry name" value="AMP-binding_CS"/>
</dbReference>
<dbReference type="SMART" id="SM00823">
    <property type="entry name" value="PKS_PP"/>
    <property type="match status" value="1"/>
</dbReference>
<dbReference type="CDD" id="cd19531">
    <property type="entry name" value="LCL_NRPS-like"/>
    <property type="match status" value="1"/>
</dbReference>
<reference evidence="5 6" key="1">
    <citation type="journal article" date="2015" name="Genome Announc.">
        <title>Draft Genome Sequences of Marine Isolates of Thalassomonas viridans and Thalassomonas actiniarum.</title>
        <authorList>
            <person name="Olonade I."/>
            <person name="van Zyl L.J."/>
            <person name="Trindade M."/>
        </authorList>
    </citation>
    <scope>NUCLEOTIDE SEQUENCE [LARGE SCALE GENOMIC DNA]</scope>
    <source>
        <strain evidence="5 6">XOM25</strain>
    </source>
</reference>
<dbReference type="InterPro" id="IPR009081">
    <property type="entry name" value="PP-bd_ACP"/>
</dbReference>
<dbReference type="SUPFAM" id="SSF56801">
    <property type="entry name" value="Acetyl-CoA synthetase-like"/>
    <property type="match status" value="1"/>
</dbReference>
<name>A0AAE9ZBJ6_9GAMM</name>
<dbReference type="InterPro" id="IPR000873">
    <property type="entry name" value="AMP-dep_synth/lig_dom"/>
</dbReference>
<protein>
    <submittedName>
        <fullName evidence="5">Non-ribosomal peptide synthetase</fullName>
    </submittedName>
</protein>
<dbReference type="Pfam" id="PF00668">
    <property type="entry name" value="Condensation"/>
    <property type="match status" value="1"/>
</dbReference>
<evidence type="ECO:0000313" key="5">
    <source>
        <dbReference type="EMBL" id="WDE09264.1"/>
    </source>
</evidence>
<dbReference type="InterPro" id="IPR010071">
    <property type="entry name" value="AA_adenyl_dom"/>
</dbReference>
<dbReference type="Gene3D" id="1.10.1200.10">
    <property type="entry name" value="ACP-like"/>
    <property type="match status" value="1"/>
</dbReference>
<proteinExistence type="predicted"/>
<dbReference type="Pfam" id="PF00501">
    <property type="entry name" value="AMP-binding"/>
    <property type="match status" value="1"/>
</dbReference>
<gene>
    <name evidence="5" type="ORF">SG34_031360</name>
</gene>
<dbReference type="SUPFAM" id="SSF47336">
    <property type="entry name" value="ACP-like"/>
    <property type="match status" value="1"/>
</dbReference>
<reference evidence="5 6" key="2">
    <citation type="journal article" date="2022" name="Mar. Drugs">
        <title>Bioassay-Guided Fractionation Leads to the Detection of Cholic Acid Generated by the Rare Thalassomonas sp.</title>
        <authorList>
            <person name="Pheiffer F."/>
            <person name="Schneider Y.K."/>
            <person name="Hansen E.H."/>
            <person name="Andersen J.H."/>
            <person name="Isaksson J."/>
            <person name="Busche T."/>
            <person name="R C."/>
            <person name="Kalinowski J."/>
            <person name="Zyl L.V."/>
            <person name="Trindade M."/>
        </authorList>
    </citation>
    <scope>NUCLEOTIDE SEQUENCE [LARGE SCALE GENOMIC DNA]</scope>
    <source>
        <strain evidence="5 6">XOM25</strain>
    </source>
</reference>
<keyword evidence="6" id="KW-1185">Reference proteome</keyword>
<keyword evidence="3" id="KW-0597">Phosphoprotein</keyword>
<dbReference type="SUPFAM" id="SSF52777">
    <property type="entry name" value="CoA-dependent acyltransferases"/>
    <property type="match status" value="2"/>
</dbReference>
<dbReference type="PROSITE" id="PS00012">
    <property type="entry name" value="PHOSPHOPANTETHEINE"/>
    <property type="match status" value="1"/>
</dbReference>
<dbReference type="Gene3D" id="3.30.559.30">
    <property type="entry name" value="Nonribosomal peptide synthetase, condensation domain"/>
    <property type="match status" value="1"/>
</dbReference>
<dbReference type="Gene3D" id="3.40.50.980">
    <property type="match status" value="2"/>
</dbReference>
<dbReference type="Gene3D" id="3.30.559.10">
    <property type="entry name" value="Chloramphenicol acetyltransferase-like domain"/>
    <property type="match status" value="1"/>
</dbReference>
<dbReference type="InterPro" id="IPR006162">
    <property type="entry name" value="Ppantetheine_attach_site"/>
</dbReference>
<dbReference type="Proteomes" id="UP000032352">
    <property type="component" value="Chromosome pTvir"/>
</dbReference>
<dbReference type="FunFam" id="3.40.50.980:FF:000002">
    <property type="entry name" value="Enterobactin synthetase component F"/>
    <property type="match status" value="1"/>
</dbReference>
<dbReference type="FunFam" id="3.40.50.980:FF:000001">
    <property type="entry name" value="Non-ribosomal peptide synthetase"/>
    <property type="match status" value="1"/>
</dbReference>
<dbReference type="GO" id="GO:0031177">
    <property type="term" value="F:phosphopantetheine binding"/>
    <property type="evidence" value="ECO:0007669"/>
    <property type="project" value="InterPro"/>
</dbReference>
<dbReference type="CDD" id="cd05930">
    <property type="entry name" value="A_NRPS"/>
    <property type="match status" value="1"/>
</dbReference>
<keyword evidence="2" id="KW-0596">Phosphopantetheine</keyword>
<evidence type="ECO:0000259" key="4">
    <source>
        <dbReference type="PROSITE" id="PS50075"/>
    </source>
</evidence>
<dbReference type="PRINTS" id="PR00154">
    <property type="entry name" value="AMPBINDING"/>
</dbReference>
<dbReference type="InterPro" id="IPR045851">
    <property type="entry name" value="AMP-bd_C_sf"/>
</dbReference>
<feature type="domain" description="Carrier" evidence="4">
    <location>
        <begin position="996"/>
        <end position="1073"/>
    </location>
</feature>
<accession>A0AAE9ZBJ6</accession>
<evidence type="ECO:0000256" key="3">
    <source>
        <dbReference type="ARBA" id="ARBA00022553"/>
    </source>
</evidence>
<dbReference type="KEGG" id="tvd:SG34_031360"/>
<dbReference type="Pfam" id="PF13193">
    <property type="entry name" value="AMP-binding_C"/>
    <property type="match status" value="1"/>
</dbReference>
<dbReference type="AlphaFoldDB" id="A0AAE9ZBJ6"/>
<dbReference type="InterPro" id="IPR020806">
    <property type="entry name" value="PKS_PP-bd"/>
</dbReference>
<dbReference type="GO" id="GO:0003824">
    <property type="term" value="F:catalytic activity"/>
    <property type="evidence" value="ECO:0007669"/>
    <property type="project" value="InterPro"/>
</dbReference>
<organism evidence="5 6">
    <name type="scientific">Thalassomonas viridans</name>
    <dbReference type="NCBI Taxonomy" id="137584"/>
    <lineage>
        <taxon>Bacteria</taxon>
        <taxon>Pseudomonadati</taxon>
        <taxon>Pseudomonadota</taxon>
        <taxon>Gammaproteobacteria</taxon>
        <taxon>Alteromonadales</taxon>
        <taxon>Colwelliaceae</taxon>
        <taxon>Thalassomonas</taxon>
    </lineage>
</organism>
<dbReference type="PROSITE" id="PS00455">
    <property type="entry name" value="AMP_BINDING"/>
    <property type="match status" value="1"/>
</dbReference>